<reference evidence="6 7" key="1">
    <citation type="journal article" date="2012" name="Int. J. Syst. Evol. Microbiol.">
        <title>Vibrio caribbeanicus sp. nov., isolated from the marine sponge Scleritoderma cyanea.</title>
        <authorList>
            <person name="Hoffmann M."/>
            <person name="Monday S.R."/>
            <person name="Allard M.W."/>
            <person name="Strain E.A."/>
            <person name="Whittaker P."/>
            <person name="Naum M."/>
            <person name="McCarthy P.J."/>
            <person name="Lopez J.V."/>
            <person name="Fischer M."/>
            <person name="Brown E.W."/>
        </authorList>
    </citation>
    <scope>NUCLEOTIDE SEQUENCE [LARGE SCALE GENOMIC DNA]</scope>
    <source>
        <strain evidence="7">CIP 102891 / ATCC 33934</strain>
    </source>
</reference>
<dbReference type="InterPro" id="IPR036388">
    <property type="entry name" value="WH-like_DNA-bd_sf"/>
</dbReference>
<evidence type="ECO:0000259" key="5">
    <source>
        <dbReference type="PROSITE" id="PS50931"/>
    </source>
</evidence>
<dbReference type="Pfam" id="PF03466">
    <property type="entry name" value="LysR_substrate"/>
    <property type="match status" value="1"/>
</dbReference>
<comment type="similarity">
    <text evidence="1">Belongs to the LysR transcriptional regulatory family.</text>
</comment>
<organism evidence="6 7">
    <name type="scientific">Vibrio orientalis CIP 102891 = ATCC 33934</name>
    <dbReference type="NCBI Taxonomy" id="675816"/>
    <lineage>
        <taxon>Bacteria</taxon>
        <taxon>Pseudomonadati</taxon>
        <taxon>Pseudomonadota</taxon>
        <taxon>Gammaproteobacteria</taxon>
        <taxon>Vibrionales</taxon>
        <taxon>Vibrionaceae</taxon>
        <taxon>Vibrio</taxon>
        <taxon>Vibrio oreintalis group</taxon>
    </lineage>
</organism>
<evidence type="ECO:0000313" key="6">
    <source>
        <dbReference type="EMBL" id="EGU52971.1"/>
    </source>
</evidence>
<feature type="domain" description="HTH lysR-type" evidence="5">
    <location>
        <begin position="19"/>
        <end position="76"/>
    </location>
</feature>
<dbReference type="FunFam" id="1.10.10.10:FF:000001">
    <property type="entry name" value="LysR family transcriptional regulator"/>
    <property type="match status" value="1"/>
</dbReference>
<dbReference type="eggNOG" id="COG0583">
    <property type="taxonomic scope" value="Bacteria"/>
</dbReference>
<dbReference type="EMBL" id="AFWH01000010">
    <property type="protein sequence ID" value="EGU52971.1"/>
    <property type="molecule type" value="Genomic_DNA"/>
</dbReference>
<dbReference type="PANTHER" id="PTHR30427">
    <property type="entry name" value="TRANSCRIPTIONAL ACTIVATOR PROTEIN LYSR"/>
    <property type="match status" value="1"/>
</dbReference>
<dbReference type="PRINTS" id="PR00039">
    <property type="entry name" value="HTHLYSR"/>
</dbReference>
<dbReference type="Gene3D" id="1.10.10.10">
    <property type="entry name" value="Winged helix-like DNA-binding domain superfamily/Winged helix DNA-binding domain"/>
    <property type="match status" value="1"/>
</dbReference>
<dbReference type="InterPro" id="IPR000847">
    <property type="entry name" value="LysR_HTH_N"/>
</dbReference>
<sequence length="329" mass="36899">MNPANVRQILLLVHEPYLMKLTQLNAFKAVVECQTVTAAADRLSLSQPAVSRLLSGLEQRIGFQLFIRKGNRLELSDEGQAFYLEVAKVFDAVSGLSQSASSIRSRHFGSLNIAAMPLLSNAFLPRILATFLKQTGKTKISFKTYRSEEVVNRIQSQTTDIGFAFVDEHLAGVKAQKVECECVCLIPVTSPLAKRTVIDLYDIAGQVLIRHERDMTQRRVDALLRRYNLSTIEQIEVSLASTAAALVREGIGIAITDPFTAHIESENANVVMRPLVFSLPFEFDILYPALKPIHRHAEQFIEHFMLLADQMDIYLKVGPMRDLNEQLQT</sequence>
<dbReference type="SUPFAM" id="SSF53850">
    <property type="entry name" value="Periplasmic binding protein-like II"/>
    <property type="match status" value="1"/>
</dbReference>
<keyword evidence="2" id="KW-0805">Transcription regulation</keyword>
<evidence type="ECO:0000313" key="7">
    <source>
        <dbReference type="Proteomes" id="UP000002817"/>
    </source>
</evidence>
<dbReference type="PROSITE" id="PS50931">
    <property type="entry name" value="HTH_LYSR"/>
    <property type="match status" value="1"/>
</dbReference>
<keyword evidence="3" id="KW-0238">DNA-binding</keyword>
<evidence type="ECO:0000256" key="3">
    <source>
        <dbReference type="ARBA" id="ARBA00023125"/>
    </source>
</evidence>
<dbReference type="AlphaFoldDB" id="F9SNR4"/>
<protein>
    <recommendedName>
        <fullName evidence="5">HTH lysR-type domain-containing protein</fullName>
    </recommendedName>
</protein>
<keyword evidence="4" id="KW-0804">Transcription</keyword>
<evidence type="ECO:0000256" key="1">
    <source>
        <dbReference type="ARBA" id="ARBA00009437"/>
    </source>
</evidence>
<dbReference type="Pfam" id="PF00126">
    <property type="entry name" value="HTH_1"/>
    <property type="match status" value="1"/>
</dbReference>
<dbReference type="GO" id="GO:0043565">
    <property type="term" value="F:sequence-specific DNA binding"/>
    <property type="evidence" value="ECO:0007669"/>
    <property type="project" value="TreeGrafter"/>
</dbReference>
<dbReference type="GO" id="GO:0003700">
    <property type="term" value="F:DNA-binding transcription factor activity"/>
    <property type="evidence" value="ECO:0007669"/>
    <property type="project" value="InterPro"/>
</dbReference>
<dbReference type="Gene3D" id="3.40.190.290">
    <property type="match status" value="1"/>
</dbReference>
<gene>
    <name evidence="6" type="ORF">VIOR3934_05119</name>
</gene>
<dbReference type="InterPro" id="IPR036390">
    <property type="entry name" value="WH_DNA-bd_sf"/>
</dbReference>
<dbReference type="GO" id="GO:0010628">
    <property type="term" value="P:positive regulation of gene expression"/>
    <property type="evidence" value="ECO:0007669"/>
    <property type="project" value="TreeGrafter"/>
</dbReference>
<dbReference type="Proteomes" id="UP000002817">
    <property type="component" value="Unassembled WGS sequence"/>
</dbReference>
<dbReference type="SUPFAM" id="SSF46785">
    <property type="entry name" value="Winged helix' DNA-binding domain"/>
    <property type="match status" value="1"/>
</dbReference>
<dbReference type="STRING" id="675816.VIA_002059"/>
<evidence type="ECO:0000256" key="4">
    <source>
        <dbReference type="ARBA" id="ARBA00023163"/>
    </source>
</evidence>
<comment type="caution">
    <text evidence="6">The sequence shown here is derived from an EMBL/GenBank/DDBJ whole genome shotgun (WGS) entry which is preliminary data.</text>
</comment>
<dbReference type="PATRIC" id="fig|675816.5.peg.588"/>
<dbReference type="InterPro" id="IPR005119">
    <property type="entry name" value="LysR_subst-bd"/>
</dbReference>
<name>F9SNR4_VIBOR</name>
<evidence type="ECO:0000256" key="2">
    <source>
        <dbReference type="ARBA" id="ARBA00023015"/>
    </source>
</evidence>
<proteinExistence type="inferred from homology"/>
<accession>F9SNR4</accession>
<dbReference type="PANTHER" id="PTHR30427:SF1">
    <property type="entry name" value="TRANSCRIPTIONAL ACTIVATOR PROTEIN LYSR"/>
    <property type="match status" value="1"/>
</dbReference>